<feature type="transmembrane region" description="Helical" evidence="6">
    <location>
        <begin position="275"/>
        <end position="297"/>
    </location>
</feature>
<dbReference type="PRINTS" id="PR00698">
    <property type="entry name" value="TMPROTEINSRG"/>
</dbReference>
<evidence type="ECO:0000256" key="5">
    <source>
        <dbReference type="ARBA" id="ARBA00023136"/>
    </source>
</evidence>
<dbReference type="Pfam" id="PF04942">
    <property type="entry name" value="CC"/>
    <property type="match status" value="1"/>
</dbReference>
<dbReference type="InterPro" id="IPR007026">
    <property type="entry name" value="CC_domain"/>
</dbReference>
<sequence>MIQILILALSIVTVTMQQLACEPGYAIGEVPAFSGGCPQGYIRISEGLCCEDDHIEYMTCVDQPNKRGKITQKFKARMNVSNVIESECDSSYNPLFENLLYLGTAAYMVAGLFFHISILKTILVTERSYYKDNSFFMLFAMDSIASTTLILNDLLFGRVFMYIPQLCPYVSPFFWTPSILLNTLYALNNHARFAKSVVQIFMVVNRMSCVLLPAVYNKLWSTMTPIACVMSVCVPFAGIWNIIISRTFIVAVRGGFGINYIKAVPWASLSMFQSIFIITALSFTFICTSVTLYKLILLPGRIKSAEKSLCFTSISISFTFVLVAITQMLFATCPSCRSDELYILQFLAFDTFTVGSAIILILTNKHLRTSIFTSSKKRKIVNITVTARQSGRFSSTQTY</sequence>
<feature type="transmembrane region" description="Helical" evidence="6">
    <location>
        <begin position="162"/>
        <end position="185"/>
    </location>
</feature>
<proteinExistence type="inferred from homology"/>
<feature type="transmembrane region" description="Helical" evidence="6">
    <location>
        <begin position="99"/>
        <end position="123"/>
    </location>
</feature>
<protein>
    <recommendedName>
        <fullName evidence="6">Serpentine receptor class gamma</fullName>
    </recommendedName>
</protein>
<dbReference type="Proteomes" id="UP000827892">
    <property type="component" value="Chromosome II"/>
</dbReference>
<evidence type="ECO:0000256" key="4">
    <source>
        <dbReference type="ARBA" id="ARBA00022989"/>
    </source>
</evidence>
<name>A0AAE9DNZ7_CAEBR</name>
<evidence type="ECO:0000256" key="2">
    <source>
        <dbReference type="ARBA" id="ARBA00005692"/>
    </source>
</evidence>
<feature type="signal peptide" evidence="7">
    <location>
        <begin position="1"/>
        <end position="16"/>
    </location>
</feature>
<dbReference type="InterPro" id="IPR051119">
    <property type="entry name" value="Nematode_SR-like"/>
</dbReference>
<dbReference type="AlphaFoldDB" id="A0AAE9DNZ7"/>
<comment type="caution">
    <text evidence="6">Lacks conserved residue(s) required for the propagation of feature annotation.</text>
</comment>
<keyword evidence="4 6" id="KW-1133">Transmembrane helix</keyword>
<feature type="transmembrane region" description="Helical" evidence="6">
    <location>
        <begin position="309"/>
        <end position="330"/>
    </location>
</feature>
<dbReference type="PANTHER" id="PTHR31627">
    <property type="entry name" value="SERPENTINE RECEPTOR CLASS GAMMA-RELATED"/>
    <property type="match status" value="1"/>
</dbReference>
<dbReference type="EMBL" id="CP090892">
    <property type="protein sequence ID" value="ULU07779.1"/>
    <property type="molecule type" value="Genomic_DNA"/>
</dbReference>
<dbReference type="Pfam" id="PF02118">
    <property type="entry name" value="Srg"/>
    <property type="match status" value="1"/>
</dbReference>
<dbReference type="GO" id="GO:0004888">
    <property type="term" value="F:transmembrane signaling receptor activity"/>
    <property type="evidence" value="ECO:0007669"/>
    <property type="project" value="InterPro"/>
</dbReference>
<evidence type="ECO:0000313" key="9">
    <source>
        <dbReference type="EMBL" id="ULU07779.1"/>
    </source>
</evidence>
<evidence type="ECO:0000256" key="3">
    <source>
        <dbReference type="ARBA" id="ARBA00022692"/>
    </source>
</evidence>
<feature type="transmembrane region" description="Helical" evidence="6">
    <location>
        <begin position="342"/>
        <end position="362"/>
    </location>
</feature>
<feature type="transmembrane region" description="Helical" evidence="6">
    <location>
        <begin position="197"/>
        <end position="216"/>
    </location>
</feature>
<reference evidence="9 10" key="1">
    <citation type="submission" date="2022-05" db="EMBL/GenBank/DDBJ databases">
        <title>Chromosome-level reference genomes for two strains of Caenorhabditis briggsae: an improved platform for comparative genomics.</title>
        <authorList>
            <person name="Stevens L."/>
            <person name="Andersen E.C."/>
        </authorList>
    </citation>
    <scope>NUCLEOTIDE SEQUENCE [LARGE SCALE GENOMIC DNA]</scope>
    <source>
        <strain evidence="9">QX1410_ONT</strain>
        <tissue evidence="9">Whole-organism</tissue>
    </source>
</reference>
<keyword evidence="5 6" id="KW-0472">Membrane</keyword>
<dbReference type="GO" id="GO:0016020">
    <property type="term" value="C:membrane"/>
    <property type="evidence" value="ECO:0007669"/>
    <property type="project" value="UniProtKB-SubCell"/>
</dbReference>
<evidence type="ECO:0000259" key="8">
    <source>
        <dbReference type="Pfam" id="PF04942"/>
    </source>
</evidence>
<dbReference type="PANTHER" id="PTHR31627:SF12">
    <property type="entry name" value="SERPENTINE RECEPTOR CLASS GAMMA-11-RELATED"/>
    <property type="match status" value="1"/>
</dbReference>
<dbReference type="GO" id="GO:0007606">
    <property type="term" value="P:sensory perception of chemical stimulus"/>
    <property type="evidence" value="ECO:0007669"/>
    <property type="project" value="UniProtKB-UniRule"/>
</dbReference>
<evidence type="ECO:0000313" key="10">
    <source>
        <dbReference type="Proteomes" id="UP000827892"/>
    </source>
</evidence>
<comment type="similarity">
    <text evidence="2 6">Belongs to the nematode receptor-like protein srg family.</text>
</comment>
<keyword evidence="7" id="KW-0732">Signal</keyword>
<gene>
    <name evidence="9" type="ORF">L3Y34_019065</name>
</gene>
<evidence type="ECO:0000256" key="6">
    <source>
        <dbReference type="RuleBase" id="RU280813"/>
    </source>
</evidence>
<keyword evidence="3 6" id="KW-0812">Transmembrane</keyword>
<dbReference type="InterPro" id="IPR000609">
    <property type="entry name" value="7TM_GPCR_serpentine_rcpt_Srg"/>
</dbReference>
<feature type="transmembrane region" description="Helical" evidence="6">
    <location>
        <begin position="222"/>
        <end position="243"/>
    </location>
</feature>
<evidence type="ECO:0000256" key="1">
    <source>
        <dbReference type="ARBA" id="ARBA00004141"/>
    </source>
</evidence>
<organism evidence="9 10">
    <name type="scientific">Caenorhabditis briggsae</name>
    <dbReference type="NCBI Taxonomy" id="6238"/>
    <lineage>
        <taxon>Eukaryota</taxon>
        <taxon>Metazoa</taxon>
        <taxon>Ecdysozoa</taxon>
        <taxon>Nematoda</taxon>
        <taxon>Chromadorea</taxon>
        <taxon>Rhabditida</taxon>
        <taxon>Rhabditina</taxon>
        <taxon>Rhabditomorpha</taxon>
        <taxon>Rhabditoidea</taxon>
        <taxon>Rhabditidae</taxon>
        <taxon>Peloderinae</taxon>
        <taxon>Caenorhabditis</taxon>
    </lineage>
</organism>
<feature type="transmembrane region" description="Helical" evidence="6">
    <location>
        <begin position="250"/>
        <end position="269"/>
    </location>
</feature>
<comment type="subcellular location">
    <subcellularLocation>
        <location evidence="1">Membrane</location>
        <topology evidence="1">Multi-pass membrane protein</topology>
    </subcellularLocation>
</comment>
<feature type="chain" id="PRO_5042219671" description="Serpentine receptor class gamma" evidence="7">
    <location>
        <begin position="17"/>
        <end position="399"/>
    </location>
</feature>
<feature type="transmembrane region" description="Helical" evidence="6">
    <location>
        <begin position="135"/>
        <end position="156"/>
    </location>
</feature>
<evidence type="ECO:0000256" key="7">
    <source>
        <dbReference type="SAM" id="SignalP"/>
    </source>
</evidence>
<feature type="domain" description="CC" evidence="8">
    <location>
        <begin position="31"/>
        <end position="51"/>
    </location>
</feature>
<accession>A0AAE9DNZ7</accession>